<evidence type="ECO:0000259" key="8">
    <source>
        <dbReference type="PROSITE" id="PS50110"/>
    </source>
</evidence>
<comment type="caution">
    <text evidence="10">The sequence shown here is derived from an EMBL/GenBank/DDBJ whole genome shotgun (WGS) entry which is preliminary data.</text>
</comment>
<feature type="domain" description="Response regulatory" evidence="8">
    <location>
        <begin position="2"/>
        <end position="116"/>
    </location>
</feature>
<dbReference type="RefSeq" id="WP_141362566.1">
    <property type="nucleotide sequence ID" value="NZ_BAAAJL010000008.1"/>
</dbReference>
<evidence type="ECO:0000256" key="3">
    <source>
        <dbReference type="ARBA" id="ARBA00023015"/>
    </source>
</evidence>
<evidence type="ECO:0000256" key="6">
    <source>
        <dbReference type="PROSITE-ProRule" id="PRU00169"/>
    </source>
</evidence>
<dbReference type="GO" id="GO:0000156">
    <property type="term" value="F:phosphorelay response regulator activity"/>
    <property type="evidence" value="ECO:0007669"/>
    <property type="project" value="TreeGrafter"/>
</dbReference>
<sequence>MHILICEDDAHIASFVSRGLQSAGYQTSIVGDGASCLLIARQGEIDMIILDIGLPAMNGFTVLETLRGEGVRTPVIVLTARDSVFDTVAGLEGGANDYMTKPFQFAELLARVKLRIGDGQAEPAIAQLLTHKDLSVDVRSRRVTTSTKEVDLTTREFALLEVFVEHAGQVLSRDQLIAHIWGLDFDPASNVVDVYVRSLRNKIGAERIETIRGAGYRLK</sequence>
<proteinExistence type="predicted"/>
<dbReference type="InterPro" id="IPR011006">
    <property type="entry name" value="CheY-like_superfamily"/>
</dbReference>
<keyword evidence="3" id="KW-0805">Transcription regulation</keyword>
<dbReference type="EMBL" id="BJNY01000005">
    <property type="protein sequence ID" value="GED05461.1"/>
    <property type="molecule type" value="Genomic_DNA"/>
</dbReference>
<dbReference type="OrthoDB" id="3197131at2"/>
<dbReference type="FunFam" id="1.10.10.10:FF:000005">
    <property type="entry name" value="Two-component system response regulator"/>
    <property type="match status" value="1"/>
</dbReference>
<dbReference type="PROSITE" id="PS51755">
    <property type="entry name" value="OMPR_PHOB"/>
    <property type="match status" value="1"/>
</dbReference>
<evidence type="ECO:0000259" key="9">
    <source>
        <dbReference type="PROSITE" id="PS51755"/>
    </source>
</evidence>
<dbReference type="InterPro" id="IPR039420">
    <property type="entry name" value="WalR-like"/>
</dbReference>
<evidence type="ECO:0000256" key="7">
    <source>
        <dbReference type="PROSITE-ProRule" id="PRU01091"/>
    </source>
</evidence>
<feature type="modified residue" description="4-aspartylphosphate" evidence="6">
    <location>
        <position position="51"/>
    </location>
</feature>
<dbReference type="Gene3D" id="3.40.50.2300">
    <property type="match status" value="1"/>
</dbReference>
<feature type="DNA-binding region" description="OmpR/PhoB-type" evidence="7">
    <location>
        <begin position="126"/>
        <end position="219"/>
    </location>
</feature>
<dbReference type="PROSITE" id="PS50110">
    <property type="entry name" value="RESPONSE_REGULATORY"/>
    <property type="match status" value="1"/>
</dbReference>
<evidence type="ECO:0000256" key="1">
    <source>
        <dbReference type="ARBA" id="ARBA00022553"/>
    </source>
</evidence>
<evidence type="ECO:0000256" key="4">
    <source>
        <dbReference type="ARBA" id="ARBA00023125"/>
    </source>
</evidence>
<keyword evidence="5" id="KW-0804">Transcription</keyword>
<dbReference type="Proteomes" id="UP000316612">
    <property type="component" value="Unassembled WGS sequence"/>
</dbReference>
<dbReference type="InterPro" id="IPR001789">
    <property type="entry name" value="Sig_transdc_resp-reg_receiver"/>
</dbReference>
<dbReference type="Pfam" id="PF00072">
    <property type="entry name" value="Response_reg"/>
    <property type="match status" value="1"/>
</dbReference>
<dbReference type="PANTHER" id="PTHR48111">
    <property type="entry name" value="REGULATOR OF RPOS"/>
    <property type="match status" value="1"/>
</dbReference>
<evidence type="ECO:0000256" key="5">
    <source>
        <dbReference type="ARBA" id="ARBA00023163"/>
    </source>
</evidence>
<gene>
    <name evidence="10" type="ORF">AUR04nite_09930</name>
</gene>
<dbReference type="AlphaFoldDB" id="A0A4Y4DSI3"/>
<organism evidence="10 11">
    <name type="scientific">Glutamicibacter uratoxydans</name>
    <name type="common">Arthrobacter uratoxydans</name>
    <dbReference type="NCBI Taxonomy" id="43667"/>
    <lineage>
        <taxon>Bacteria</taxon>
        <taxon>Bacillati</taxon>
        <taxon>Actinomycetota</taxon>
        <taxon>Actinomycetes</taxon>
        <taxon>Micrococcales</taxon>
        <taxon>Micrococcaceae</taxon>
        <taxon>Glutamicibacter</taxon>
    </lineage>
</organism>
<accession>A0A4Y4DSI3</accession>
<dbReference type="InterPro" id="IPR001867">
    <property type="entry name" value="OmpR/PhoB-type_DNA-bd"/>
</dbReference>
<dbReference type="GO" id="GO:0000976">
    <property type="term" value="F:transcription cis-regulatory region binding"/>
    <property type="evidence" value="ECO:0007669"/>
    <property type="project" value="TreeGrafter"/>
</dbReference>
<feature type="domain" description="OmpR/PhoB-type" evidence="9">
    <location>
        <begin position="126"/>
        <end position="219"/>
    </location>
</feature>
<dbReference type="InterPro" id="IPR036388">
    <property type="entry name" value="WH-like_DNA-bd_sf"/>
</dbReference>
<dbReference type="SMART" id="SM00448">
    <property type="entry name" value="REC"/>
    <property type="match status" value="1"/>
</dbReference>
<dbReference type="GO" id="GO:0032993">
    <property type="term" value="C:protein-DNA complex"/>
    <property type="evidence" value="ECO:0007669"/>
    <property type="project" value="TreeGrafter"/>
</dbReference>
<keyword evidence="1 6" id="KW-0597">Phosphoprotein</keyword>
<evidence type="ECO:0000313" key="11">
    <source>
        <dbReference type="Proteomes" id="UP000316612"/>
    </source>
</evidence>
<dbReference type="GO" id="GO:0006355">
    <property type="term" value="P:regulation of DNA-templated transcription"/>
    <property type="evidence" value="ECO:0007669"/>
    <property type="project" value="InterPro"/>
</dbReference>
<dbReference type="SUPFAM" id="SSF52172">
    <property type="entry name" value="CheY-like"/>
    <property type="match status" value="1"/>
</dbReference>
<dbReference type="CDD" id="cd00383">
    <property type="entry name" value="trans_reg_C"/>
    <property type="match status" value="1"/>
</dbReference>
<dbReference type="Gene3D" id="1.10.10.10">
    <property type="entry name" value="Winged helix-like DNA-binding domain superfamily/Winged helix DNA-binding domain"/>
    <property type="match status" value="1"/>
</dbReference>
<reference evidence="10 11" key="1">
    <citation type="submission" date="2019-06" db="EMBL/GenBank/DDBJ databases">
        <title>Whole genome shotgun sequence of Glutamicibacter uratoxydans NBRC 15515.</title>
        <authorList>
            <person name="Hosoyama A."/>
            <person name="Uohara A."/>
            <person name="Ohji S."/>
            <person name="Ichikawa N."/>
        </authorList>
    </citation>
    <scope>NUCLEOTIDE SEQUENCE [LARGE SCALE GENOMIC DNA]</scope>
    <source>
        <strain evidence="10 11">NBRC 15515</strain>
    </source>
</reference>
<dbReference type="GO" id="GO:0005829">
    <property type="term" value="C:cytosol"/>
    <property type="evidence" value="ECO:0007669"/>
    <property type="project" value="TreeGrafter"/>
</dbReference>
<dbReference type="Gene3D" id="6.10.250.690">
    <property type="match status" value="1"/>
</dbReference>
<dbReference type="PANTHER" id="PTHR48111:SF38">
    <property type="entry name" value="TWO-COMPONENT RESPONSE REGULATOR"/>
    <property type="match status" value="1"/>
</dbReference>
<name>A0A4Y4DSI3_GLUUR</name>
<protein>
    <submittedName>
        <fullName evidence="10">DNA-binding response regulator</fullName>
    </submittedName>
</protein>
<dbReference type="SMART" id="SM00862">
    <property type="entry name" value="Trans_reg_C"/>
    <property type="match status" value="1"/>
</dbReference>
<keyword evidence="4 7" id="KW-0238">DNA-binding</keyword>
<evidence type="ECO:0000256" key="2">
    <source>
        <dbReference type="ARBA" id="ARBA00023012"/>
    </source>
</evidence>
<keyword evidence="2" id="KW-0902">Two-component regulatory system</keyword>
<keyword evidence="11" id="KW-1185">Reference proteome</keyword>
<dbReference type="Pfam" id="PF00486">
    <property type="entry name" value="Trans_reg_C"/>
    <property type="match status" value="1"/>
</dbReference>
<evidence type="ECO:0000313" key="10">
    <source>
        <dbReference type="EMBL" id="GED05461.1"/>
    </source>
</evidence>
<dbReference type="CDD" id="cd17574">
    <property type="entry name" value="REC_OmpR"/>
    <property type="match status" value="1"/>
</dbReference>